<dbReference type="PANTHER" id="PTHR43408:SF2">
    <property type="entry name" value="FMN REDUCTASE (NADPH)"/>
    <property type="match status" value="1"/>
</dbReference>
<keyword evidence="2" id="KW-0285">Flavoprotein</keyword>
<evidence type="ECO:0000259" key="5">
    <source>
        <dbReference type="Pfam" id="PF03358"/>
    </source>
</evidence>
<dbReference type="STRING" id="1367847.JCM7686_2742"/>
<feature type="domain" description="NADPH-dependent FMN reductase-like" evidence="5">
    <location>
        <begin position="5"/>
        <end position="148"/>
    </location>
</feature>
<dbReference type="PATRIC" id="fig|1367847.3.peg.2745"/>
<dbReference type="eggNOG" id="COG0431">
    <property type="taxonomic scope" value="Bacteria"/>
</dbReference>
<organism evidence="6 7">
    <name type="scientific">Paracoccus aminophilus JCM 7686</name>
    <dbReference type="NCBI Taxonomy" id="1367847"/>
    <lineage>
        <taxon>Bacteria</taxon>
        <taxon>Pseudomonadati</taxon>
        <taxon>Pseudomonadota</taxon>
        <taxon>Alphaproteobacteria</taxon>
        <taxon>Rhodobacterales</taxon>
        <taxon>Paracoccaceae</taxon>
        <taxon>Paracoccus</taxon>
    </lineage>
</organism>
<dbReference type="RefSeq" id="WP_020951436.1">
    <property type="nucleotide sequence ID" value="NC_022041.1"/>
</dbReference>
<dbReference type="KEGG" id="pami:JCM7686_2742"/>
<evidence type="ECO:0000313" key="6">
    <source>
        <dbReference type="EMBL" id="AGT09798.1"/>
    </source>
</evidence>
<dbReference type="PANTHER" id="PTHR43408">
    <property type="entry name" value="FMN REDUCTASE (NADPH)"/>
    <property type="match status" value="1"/>
</dbReference>
<sequence length="190" mass="20450">MSGFRFVGFAGSWSAPSKTRALVDQAAERATARFGGSAHVFDLTDLGEDFAALSHIEKPTERTQRHLEALRTADALIVASPVFKGSFTGLFKHVIDLLEPAALQDKPILLAATGGGHRHALVIEHQLRPLFGFFEARTLATGLYASSSDFAEGRLVSPDALARLDRAIGQFAPYIPVKAEAVSQPEPLRA</sequence>
<comment type="similarity">
    <text evidence="1">Belongs to the SsuE family.</text>
</comment>
<dbReference type="InterPro" id="IPR051814">
    <property type="entry name" value="NAD(P)H-dep_FMN_reductase"/>
</dbReference>
<evidence type="ECO:0000313" key="7">
    <source>
        <dbReference type="Proteomes" id="UP000015480"/>
    </source>
</evidence>
<protein>
    <submittedName>
        <fullName evidence="6">NADPH-dependent FMN reductase</fullName>
        <ecNumber evidence="6">1.5.1.38</ecNumber>
    </submittedName>
</protein>
<dbReference type="AlphaFoldDB" id="S5YE83"/>
<dbReference type="EMBL" id="CP006650">
    <property type="protein sequence ID" value="AGT09798.1"/>
    <property type="molecule type" value="Genomic_DNA"/>
</dbReference>
<keyword evidence="4 6" id="KW-0560">Oxidoreductase</keyword>
<dbReference type="SUPFAM" id="SSF52218">
    <property type="entry name" value="Flavoproteins"/>
    <property type="match status" value="1"/>
</dbReference>
<evidence type="ECO:0000256" key="1">
    <source>
        <dbReference type="ARBA" id="ARBA00005990"/>
    </source>
</evidence>
<dbReference type="Pfam" id="PF03358">
    <property type="entry name" value="FMN_red"/>
    <property type="match status" value="1"/>
</dbReference>
<dbReference type="Proteomes" id="UP000015480">
    <property type="component" value="Chromosome"/>
</dbReference>
<keyword evidence="7" id="KW-1185">Reference proteome</keyword>
<dbReference type="InterPro" id="IPR005025">
    <property type="entry name" value="FMN_Rdtase-like_dom"/>
</dbReference>
<dbReference type="EC" id="1.5.1.38" evidence="6"/>
<dbReference type="InterPro" id="IPR029039">
    <property type="entry name" value="Flavoprotein-like_sf"/>
</dbReference>
<dbReference type="OrthoDB" id="1643408at2"/>
<keyword evidence="3" id="KW-0288">FMN</keyword>
<proteinExistence type="inferred from homology"/>
<reference evidence="6 7" key="1">
    <citation type="journal article" date="2014" name="BMC Genomics">
        <title>Architecture and functions of a multipartite genome of the methylotrophic bacterium Paracoccus aminophilus JCM 7686, containing primary and secondary chromids.</title>
        <authorList>
            <person name="Dziewit L."/>
            <person name="Czarnecki J."/>
            <person name="Wibberg D."/>
            <person name="Radlinska M."/>
            <person name="Mrozek P."/>
            <person name="Szymczak M."/>
            <person name="Schluter A."/>
            <person name="Puhler A."/>
            <person name="Bartosik D."/>
        </authorList>
    </citation>
    <scope>NUCLEOTIDE SEQUENCE [LARGE SCALE GENOMIC DNA]</scope>
    <source>
        <strain evidence="6">JCM 7686</strain>
    </source>
</reference>
<dbReference type="GO" id="GO:0052873">
    <property type="term" value="F:FMN reductase (NADPH) activity"/>
    <property type="evidence" value="ECO:0007669"/>
    <property type="project" value="UniProtKB-EC"/>
</dbReference>
<evidence type="ECO:0000256" key="3">
    <source>
        <dbReference type="ARBA" id="ARBA00022643"/>
    </source>
</evidence>
<accession>S5YE83</accession>
<dbReference type="HOGENOM" id="CLU_055322_3_3_5"/>
<name>S5YE83_PARAH</name>
<gene>
    <name evidence="6" type="ORF">JCM7686_2742</name>
</gene>
<evidence type="ECO:0000256" key="2">
    <source>
        <dbReference type="ARBA" id="ARBA00022630"/>
    </source>
</evidence>
<dbReference type="Gene3D" id="3.40.50.360">
    <property type="match status" value="1"/>
</dbReference>
<evidence type="ECO:0000256" key="4">
    <source>
        <dbReference type="ARBA" id="ARBA00023002"/>
    </source>
</evidence>